<proteinExistence type="predicted"/>
<sequence length="460" mass="52734">MSIRVLGSLCFAHIQGKVRDKFASRSRRCIFVGYPYGKKGWRLYDLETREFFVSRDVDFYETDFPYAILEKGTTNDIMGQSLLDYVIDEEFWIDGDLVDRGVLGMPMEDIRISRVVKMHRMFRSNLSVVLSRIGIVQVNVLVYVDDLIIFGNNHAAIQRFKTYLNECFHMKDLGALKYFLGVEGARAPEGILLCQRKYALDIISEDGLLGAKPASVPLEQNHQLALATGRLIDDPERYRRLVGRLIYLCFTRPELSYCVHVLSQFMQQPREEHWEAALRVVRYLKGNPGQGILLSNECNLRLHGWCDADWAGCPLTRRSLTGWIIFLGTSPISWKTKKQHTVSRSSAEAEYRSMAMTTGELLWLKGILKSFGVSHNFAMHLSCDSQAALHIAKNPAFHERTKHIEVDCHFVRDEIIKDNIHPQFVPSYAQLADIFTKVLGESQFDHFTRKLGIRNLHAPT</sequence>
<feature type="domain" description="Reverse transcriptase Ty1/copia-type" evidence="1">
    <location>
        <begin position="112"/>
        <end position="219"/>
    </location>
</feature>
<dbReference type="CDD" id="cd09272">
    <property type="entry name" value="RNase_HI_RT_Ty1"/>
    <property type="match status" value="1"/>
</dbReference>
<evidence type="ECO:0000313" key="3">
    <source>
        <dbReference type="EMBL" id="KAK2996505.1"/>
    </source>
</evidence>
<dbReference type="Pfam" id="PF07727">
    <property type="entry name" value="RVT_2"/>
    <property type="match status" value="1"/>
</dbReference>
<protein>
    <recommendedName>
        <fullName evidence="5">Retrovirus-related Pol polyprotein from transposon RE2</fullName>
    </recommendedName>
</protein>
<name>A0AA88SQ22_9ASTE</name>
<dbReference type="EMBL" id="JAVXUP010005001">
    <property type="protein sequence ID" value="KAK2996505.1"/>
    <property type="molecule type" value="Genomic_DNA"/>
</dbReference>
<keyword evidence="4" id="KW-1185">Reference proteome</keyword>
<evidence type="ECO:0000259" key="2">
    <source>
        <dbReference type="Pfam" id="PF25597"/>
    </source>
</evidence>
<gene>
    <name evidence="3" type="ORF">RJ639_024953</name>
</gene>
<evidence type="ECO:0000313" key="4">
    <source>
        <dbReference type="Proteomes" id="UP001188597"/>
    </source>
</evidence>
<evidence type="ECO:0008006" key="5">
    <source>
        <dbReference type="Google" id="ProtNLM"/>
    </source>
</evidence>
<dbReference type="InterPro" id="IPR057670">
    <property type="entry name" value="SH3_retrovirus"/>
</dbReference>
<dbReference type="AlphaFoldDB" id="A0AA88SQ22"/>
<comment type="caution">
    <text evidence="3">The sequence shown here is derived from an EMBL/GenBank/DDBJ whole genome shotgun (WGS) entry which is preliminary data.</text>
</comment>
<feature type="domain" description="Retroviral polymerase SH3-like" evidence="2">
    <location>
        <begin position="8"/>
        <end position="67"/>
    </location>
</feature>
<dbReference type="InterPro" id="IPR043502">
    <property type="entry name" value="DNA/RNA_pol_sf"/>
</dbReference>
<dbReference type="InterPro" id="IPR013103">
    <property type="entry name" value="RVT_2"/>
</dbReference>
<dbReference type="PANTHER" id="PTHR11439">
    <property type="entry name" value="GAG-POL-RELATED RETROTRANSPOSON"/>
    <property type="match status" value="1"/>
</dbReference>
<evidence type="ECO:0000259" key="1">
    <source>
        <dbReference type="Pfam" id="PF07727"/>
    </source>
</evidence>
<dbReference type="SUPFAM" id="SSF56672">
    <property type="entry name" value="DNA/RNA polymerases"/>
    <property type="match status" value="1"/>
</dbReference>
<accession>A0AA88SQ22</accession>
<dbReference type="Proteomes" id="UP001188597">
    <property type="component" value="Unassembled WGS sequence"/>
</dbReference>
<dbReference type="Pfam" id="PF25597">
    <property type="entry name" value="SH3_retrovirus"/>
    <property type="match status" value="1"/>
</dbReference>
<reference evidence="3" key="1">
    <citation type="submission" date="2022-12" db="EMBL/GenBank/DDBJ databases">
        <title>Draft genome assemblies for two species of Escallonia (Escalloniales).</title>
        <authorList>
            <person name="Chanderbali A."/>
            <person name="Dervinis C."/>
            <person name="Anghel I."/>
            <person name="Soltis D."/>
            <person name="Soltis P."/>
            <person name="Zapata F."/>
        </authorList>
    </citation>
    <scope>NUCLEOTIDE SEQUENCE</scope>
    <source>
        <strain evidence="3">UCBG64.0493</strain>
        <tissue evidence="3">Leaf</tissue>
    </source>
</reference>
<dbReference type="PANTHER" id="PTHR11439:SF470">
    <property type="entry name" value="CYSTEINE-RICH RLK (RECEPTOR-LIKE PROTEIN KINASE) 8"/>
    <property type="match status" value="1"/>
</dbReference>
<organism evidence="3 4">
    <name type="scientific">Escallonia herrerae</name>
    <dbReference type="NCBI Taxonomy" id="1293975"/>
    <lineage>
        <taxon>Eukaryota</taxon>
        <taxon>Viridiplantae</taxon>
        <taxon>Streptophyta</taxon>
        <taxon>Embryophyta</taxon>
        <taxon>Tracheophyta</taxon>
        <taxon>Spermatophyta</taxon>
        <taxon>Magnoliopsida</taxon>
        <taxon>eudicotyledons</taxon>
        <taxon>Gunneridae</taxon>
        <taxon>Pentapetalae</taxon>
        <taxon>asterids</taxon>
        <taxon>campanulids</taxon>
        <taxon>Escalloniales</taxon>
        <taxon>Escalloniaceae</taxon>
        <taxon>Escallonia</taxon>
    </lineage>
</organism>